<keyword evidence="3" id="KW-0809">Transit peptide</keyword>
<feature type="binding site" evidence="6">
    <location>
        <position position="280"/>
    </location>
    <ligand>
        <name>Fe cation</name>
        <dbReference type="ChEBI" id="CHEBI:24875"/>
        <note>catalytic</note>
    </ligand>
</feature>
<dbReference type="GO" id="GO:0010436">
    <property type="term" value="F:carotenoid dioxygenase activity"/>
    <property type="evidence" value="ECO:0007669"/>
    <property type="project" value="TreeGrafter"/>
</dbReference>
<dbReference type="STRING" id="4540.A0A3L6Q4I0"/>
<dbReference type="OrthoDB" id="1069523at2759"/>
<dbReference type="EMBL" id="PQIB02000013">
    <property type="protein sequence ID" value="RLM73482.1"/>
    <property type="molecule type" value="Genomic_DNA"/>
</dbReference>
<organism evidence="7 8">
    <name type="scientific">Panicum miliaceum</name>
    <name type="common">Proso millet</name>
    <name type="synonym">Broomcorn millet</name>
    <dbReference type="NCBI Taxonomy" id="4540"/>
    <lineage>
        <taxon>Eukaryota</taxon>
        <taxon>Viridiplantae</taxon>
        <taxon>Streptophyta</taxon>
        <taxon>Embryophyta</taxon>
        <taxon>Tracheophyta</taxon>
        <taxon>Spermatophyta</taxon>
        <taxon>Magnoliopsida</taxon>
        <taxon>Liliopsida</taxon>
        <taxon>Poales</taxon>
        <taxon>Poaceae</taxon>
        <taxon>PACMAD clade</taxon>
        <taxon>Panicoideae</taxon>
        <taxon>Panicodae</taxon>
        <taxon>Paniceae</taxon>
        <taxon>Panicinae</taxon>
        <taxon>Panicum</taxon>
        <taxon>Panicum sect. Panicum</taxon>
    </lineage>
</organism>
<keyword evidence="4" id="KW-0223">Dioxygenase</keyword>
<evidence type="ECO:0000256" key="3">
    <source>
        <dbReference type="ARBA" id="ARBA00022946"/>
    </source>
</evidence>
<dbReference type="GO" id="GO:0046872">
    <property type="term" value="F:metal ion binding"/>
    <property type="evidence" value="ECO:0007669"/>
    <property type="project" value="UniProtKB-KW"/>
</dbReference>
<keyword evidence="2 6" id="KW-0479">Metal-binding</keyword>
<keyword evidence="5 6" id="KW-0408">Iron</keyword>
<feature type="binding site" evidence="6">
    <location>
        <position position="396"/>
    </location>
    <ligand>
        <name>Fe cation</name>
        <dbReference type="ChEBI" id="CHEBI:24875"/>
        <note>catalytic</note>
    </ligand>
</feature>
<accession>A0A3L6Q4I0</accession>
<evidence type="ECO:0000256" key="1">
    <source>
        <dbReference type="ARBA" id="ARBA00006787"/>
    </source>
</evidence>
<dbReference type="Proteomes" id="UP000275267">
    <property type="component" value="Unassembled WGS sequence"/>
</dbReference>
<evidence type="ECO:0000313" key="7">
    <source>
        <dbReference type="EMBL" id="RLM73482.1"/>
    </source>
</evidence>
<dbReference type="GO" id="GO:0009570">
    <property type="term" value="C:chloroplast stroma"/>
    <property type="evidence" value="ECO:0007669"/>
    <property type="project" value="TreeGrafter"/>
</dbReference>
<keyword evidence="4" id="KW-0560">Oxidoreductase</keyword>
<protein>
    <submittedName>
        <fullName evidence="7">9-cis-epoxycarotenoid dioxygenase NCED6, chloroplastic-like</fullName>
    </submittedName>
</protein>
<sequence length="590" mass="63570">MQYKYTHIHCLNTRCIDHVAYRDGTVRSFFSHNHTTAPKAAASIATFPLLTTYPCKPATLNTIRGLLAAALDVVEDSVLSPLESKKALPWCVDPAVQLAGNFAPVFESPSPVRDLRVNGEIPPGLVGGVYVRNGANPLLSPQAGHHLFDGDGMLHAVAFTSSATGGAAPSYARRFTRTNRLVQEAALGRCAFPKAIGELHGHTGLARLMLLGLRAAAGVVDTSRGAGVANAGLVYFDGRLLALSVDDMPYHVHISPDDGDLTTVGRFDFAGQLRTPMIAHPKVDHITGELFALSYDIARRPYLRYFHVDPATGEKCPDVAVELRRPTMVHDFAVTESYAVVPDQQVVFDLWRMLRGGSPVVYTTARPPASASSLGAYDRDGSRMRWFDVPDCFCFHIWNAWEDADAVVIICSCMTPPDPLFSDSGGGGAASVRATLSEIRLDLVTGQSCRREIAPGLNLEAGTANRSRLGRRTRYAYLAVAKPWPRCRGVAKVDLDTGELAVREFGAGRFGSEPSFVPAAGASSSEEEEDEGHVVVLVHDEAAGTSELVVMDARSMEVAATVALPCRVPYGFHGVFVTREQLAAQRAACL</sequence>
<evidence type="ECO:0000256" key="6">
    <source>
        <dbReference type="PIRSR" id="PIRSR604294-1"/>
    </source>
</evidence>
<name>A0A3L6Q4I0_PANMI</name>
<dbReference type="AlphaFoldDB" id="A0A3L6Q4I0"/>
<dbReference type="GO" id="GO:0016121">
    <property type="term" value="P:carotene catabolic process"/>
    <property type="evidence" value="ECO:0007669"/>
    <property type="project" value="TreeGrafter"/>
</dbReference>
<evidence type="ECO:0000256" key="2">
    <source>
        <dbReference type="ARBA" id="ARBA00022723"/>
    </source>
</evidence>
<proteinExistence type="inferred from homology"/>
<feature type="binding site" evidence="6">
    <location>
        <position position="573"/>
    </location>
    <ligand>
        <name>Fe cation</name>
        <dbReference type="ChEBI" id="CHEBI:24875"/>
        <note>catalytic</note>
    </ligand>
</feature>
<dbReference type="InterPro" id="IPR004294">
    <property type="entry name" value="Carotenoid_Oase"/>
</dbReference>
<dbReference type="PANTHER" id="PTHR10543:SF101">
    <property type="entry name" value="9-CIS-EPOXYCAROTENOID DIOXYGENASE NCED6, CHLOROPLASTIC"/>
    <property type="match status" value="1"/>
</dbReference>
<feature type="binding site" evidence="6">
    <location>
        <position position="330"/>
    </location>
    <ligand>
        <name>Fe cation</name>
        <dbReference type="ChEBI" id="CHEBI:24875"/>
        <note>catalytic</note>
    </ligand>
</feature>
<evidence type="ECO:0000313" key="8">
    <source>
        <dbReference type="Proteomes" id="UP000275267"/>
    </source>
</evidence>
<reference evidence="8" key="1">
    <citation type="journal article" date="2019" name="Nat. Commun.">
        <title>The genome of broomcorn millet.</title>
        <authorList>
            <person name="Zou C."/>
            <person name="Miki D."/>
            <person name="Li D."/>
            <person name="Tang Q."/>
            <person name="Xiao L."/>
            <person name="Rajput S."/>
            <person name="Deng P."/>
            <person name="Jia W."/>
            <person name="Huang R."/>
            <person name="Zhang M."/>
            <person name="Sun Y."/>
            <person name="Hu J."/>
            <person name="Fu X."/>
            <person name="Schnable P.S."/>
            <person name="Li F."/>
            <person name="Zhang H."/>
            <person name="Feng B."/>
            <person name="Zhu X."/>
            <person name="Liu R."/>
            <person name="Schnable J.C."/>
            <person name="Zhu J.-K."/>
            <person name="Zhang H."/>
        </authorList>
    </citation>
    <scope>NUCLEOTIDE SEQUENCE [LARGE SCALE GENOMIC DNA]</scope>
</reference>
<comment type="similarity">
    <text evidence="1">Belongs to the carotenoid oxygenase family.</text>
</comment>
<dbReference type="Pfam" id="PF03055">
    <property type="entry name" value="RPE65"/>
    <property type="match status" value="1"/>
</dbReference>
<comment type="cofactor">
    <cofactor evidence="6">
        <name>Fe(2+)</name>
        <dbReference type="ChEBI" id="CHEBI:29033"/>
    </cofactor>
    <text evidence="6">Binds 1 Fe(2+) ion per subunit.</text>
</comment>
<comment type="caution">
    <text evidence="7">The sequence shown here is derived from an EMBL/GenBank/DDBJ whole genome shotgun (WGS) entry which is preliminary data.</text>
</comment>
<gene>
    <name evidence="7" type="ORF">C2845_PM15G01120</name>
</gene>
<dbReference type="PANTHER" id="PTHR10543">
    <property type="entry name" value="BETA-CAROTENE DIOXYGENASE"/>
    <property type="match status" value="1"/>
</dbReference>
<keyword evidence="8" id="KW-1185">Reference proteome</keyword>
<evidence type="ECO:0000256" key="5">
    <source>
        <dbReference type="ARBA" id="ARBA00023004"/>
    </source>
</evidence>
<evidence type="ECO:0000256" key="4">
    <source>
        <dbReference type="ARBA" id="ARBA00022964"/>
    </source>
</evidence>